<keyword evidence="7" id="KW-0812">Transmembrane</keyword>
<evidence type="ECO:0000256" key="4">
    <source>
        <dbReference type="ARBA" id="ARBA00022553"/>
    </source>
</evidence>
<dbReference type="PANTHER" id="PTHR43065:SF42">
    <property type="entry name" value="TWO-COMPONENT SENSOR PPRA"/>
    <property type="match status" value="1"/>
</dbReference>
<dbReference type="Gene3D" id="3.30.565.10">
    <property type="entry name" value="Histidine kinase-like ATPase, C-terminal domain"/>
    <property type="match status" value="1"/>
</dbReference>
<keyword evidence="7" id="KW-1133">Transmembrane helix</keyword>
<dbReference type="PROSITE" id="PS50885">
    <property type="entry name" value="HAMP"/>
    <property type="match status" value="1"/>
</dbReference>
<dbReference type="PANTHER" id="PTHR43065">
    <property type="entry name" value="SENSOR HISTIDINE KINASE"/>
    <property type="match status" value="1"/>
</dbReference>
<dbReference type="SMART" id="SM00091">
    <property type="entry name" value="PAS"/>
    <property type="match status" value="1"/>
</dbReference>
<dbReference type="PROSITE" id="PS50109">
    <property type="entry name" value="HIS_KIN"/>
    <property type="match status" value="1"/>
</dbReference>
<evidence type="ECO:0000256" key="7">
    <source>
        <dbReference type="SAM" id="Phobius"/>
    </source>
</evidence>
<dbReference type="AlphaFoldDB" id="D9MX59"/>
<dbReference type="InterPro" id="IPR013656">
    <property type="entry name" value="PAS_4"/>
</dbReference>
<dbReference type="SUPFAM" id="SSF55785">
    <property type="entry name" value="PYP-like sensor domain (PAS domain)"/>
    <property type="match status" value="1"/>
</dbReference>
<dbReference type="PIRSF" id="PIRSF037532">
    <property type="entry name" value="STHK_NtrY"/>
    <property type="match status" value="1"/>
</dbReference>
<dbReference type="SMART" id="SM00387">
    <property type="entry name" value="HATPase_c"/>
    <property type="match status" value="1"/>
</dbReference>
<feature type="transmembrane region" description="Helical" evidence="7">
    <location>
        <begin position="99"/>
        <end position="117"/>
    </location>
</feature>
<dbReference type="SMART" id="SM00304">
    <property type="entry name" value="HAMP"/>
    <property type="match status" value="1"/>
</dbReference>
<dbReference type="GO" id="GO:0016020">
    <property type="term" value="C:membrane"/>
    <property type="evidence" value="ECO:0007669"/>
    <property type="project" value="UniProtKB-SubCell"/>
</dbReference>
<feature type="transmembrane region" description="Helical" evidence="7">
    <location>
        <begin position="54"/>
        <end position="79"/>
    </location>
</feature>
<name>D9MX59_9BACT</name>
<dbReference type="SMR" id="D9MX59"/>
<evidence type="ECO:0000256" key="6">
    <source>
        <dbReference type="ARBA" id="ARBA00022777"/>
    </source>
</evidence>
<evidence type="ECO:0000256" key="2">
    <source>
        <dbReference type="ARBA" id="ARBA00004370"/>
    </source>
</evidence>
<dbReference type="InterPro" id="IPR004358">
    <property type="entry name" value="Sig_transdc_His_kin-like_C"/>
</dbReference>
<evidence type="ECO:0000256" key="1">
    <source>
        <dbReference type="ARBA" id="ARBA00000085"/>
    </source>
</evidence>
<feature type="domain" description="Histidine kinase" evidence="8">
    <location>
        <begin position="534"/>
        <end position="748"/>
    </location>
</feature>
<dbReference type="SUPFAM" id="SSF158472">
    <property type="entry name" value="HAMP domain-like"/>
    <property type="match status" value="1"/>
</dbReference>
<keyword evidence="4" id="KW-0597">Phosphoprotein</keyword>
<dbReference type="Pfam" id="PF02518">
    <property type="entry name" value="HATPase_c"/>
    <property type="match status" value="1"/>
</dbReference>
<keyword evidence="5" id="KW-0808">Transferase</keyword>
<dbReference type="CDD" id="cd00082">
    <property type="entry name" value="HisKA"/>
    <property type="match status" value="1"/>
</dbReference>
<keyword evidence="6" id="KW-0418">Kinase</keyword>
<reference evidence="10" key="1">
    <citation type="journal article" date="2010" name="Appl. Environ. Microbiol.">
        <title>Novel florfenicol and chloramphenicol resistance gene discovered in Alaskan soil by using functional metagenomics.</title>
        <authorList>
            <person name="Lang K.S."/>
            <person name="Anderson J.M."/>
            <person name="Schwarz S."/>
            <person name="Williamson L."/>
            <person name="Handelsman J."/>
            <person name="Singer R.S."/>
        </authorList>
    </citation>
    <scope>NUCLEOTIDE SEQUENCE</scope>
</reference>
<dbReference type="Pfam" id="PF00672">
    <property type="entry name" value="HAMP"/>
    <property type="match status" value="1"/>
</dbReference>
<dbReference type="InterPro" id="IPR017232">
    <property type="entry name" value="NtrY"/>
</dbReference>
<organism evidence="10">
    <name type="scientific">uncultured bacterium Ak20-3</name>
    <dbReference type="NCBI Taxonomy" id="798570"/>
    <lineage>
        <taxon>Bacteria</taxon>
        <taxon>environmental samples</taxon>
    </lineage>
</organism>
<evidence type="ECO:0000256" key="5">
    <source>
        <dbReference type="ARBA" id="ARBA00022679"/>
    </source>
</evidence>
<comment type="subcellular location">
    <subcellularLocation>
        <location evidence="2">Membrane</location>
    </subcellularLocation>
</comment>
<dbReference type="PRINTS" id="PR00344">
    <property type="entry name" value="BCTRLSENSOR"/>
</dbReference>
<evidence type="ECO:0000313" key="10">
    <source>
        <dbReference type="EMBL" id="ADI87836.1"/>
    </source>
</evidence>
<dbReference type="CDD" id="cd06225">
    <property type="entry name" value="HAMP"/>
    <property type="match status" value="1"/>
</dbReference>
<dbReference type="CDD" id="cd00130">
    <property type="entry name" value="PAS"/>
    <property type="match status" value="1"/>
</dbReference>
<accession>D9MX59</accession>
<evidence type="ECO:0000256" key="3">
    <source>
        <dbReference type="ARBA" id="ARBA00012438"/>
    </source>
</evidence>
<dbReference type="InterPro" id="IPR036097">
    <property type="entry name" value="HisK_dim/P_sf"/>
</dbReference>
<dbReference type="InterPro" id="IPR005467">
    <property type="entry name" value="His_kinase_dom"/>
</dbReference>
<feature type="transmembrane region" description="Helical" evidence="7">
    <location>
        <begin position="307"/>
        <end position="332"/>
    </location>
</feature>
<evidence type="ECO:0000259" key="8">
    <source>
        <dbReference type="PROSITE" id="PS50109"/>
    </source>
</evidence>
<dbReference type="EC" id="2.7.13.3" evidence="3"/>
<dbReference type="Gene3D" id="6.10.340.10">
    <property type="match status" value="1"/>
</dbReference>
<protein>
    <recommendedName>
        <fullName evidence="3">histidine kinase</fullName>
        <ecNumber evidence="3">2.7.13.3</ecNumber>
    </recommendedName>
</protein>
<dbReference type="SUPFAM" id="SSF47384">
    <property type="entry name" value="Homodimeric domain of signal transducing histidine kinase"/>
    <property type="match status" value="1"/>
</dbReference>
<dbReference type="Gene3D" id="3.30.450.20">
    <property type="entry name" value="PAS domain"/>
    <property type="match status" value="1"/>
</dbReference>
<dbReference type="InterPro" id="IPR000014">
    <property type="entry name" value="PAS"/>
</dbReference>
<keyword evidence="7" id="KW-0472">Membrane</keyword>
<evidence type="ECO:0000259" key="9">
    <source>
        <dbReference type="PROSITE" id="PS50885"/>
    </source>
</evidence>
<dbReference type="EMBL" id="HM537013">
    <property type="protein sequence ID" value="ADI87836.1"/>
    <property type="molecule type" value="Genomic_DNA"/>
</dbReference>
<comment type="catalytic activity">
    <reaction evidence="1">
        <text>ATP + protein L-histidine = ADP + protein N-phospho-L-histidine.</text>
        <dbReference type="EC" id="2.7.13.3"/>
    </reaction>
</comment>
<dbReference type="Pfam" id="PF00512">
    <property type="entry name" value="HisKA"/>
    <property type="match status" value="1"/>
</dbReference>
<feature type="transmembrane region" description="Helical" evidence="7">
    <location>
        <begin position="15"/>
        <end position="34"/>
    </location>
</feature>
<dbReference type="SUPFAM" id="SSF55874">
    <property type="entry name" value="ATPase domain of HSP90 chaperone/DNA topoisomerase II/histidine kinase"/>
    <property type="match status" value="1"/>
</dbReference>
<dbReference type="Pfam" id="PF08448">
    <property type="entry name" value="PAS_4"/>
    <property type="match status" value="1"/>
</dbReference>
<dbReference type="Gene3D" id="1.10.287.130">
    <property type="match status" value="1"/>
</dbReference>
<dbReference type="InterPro" id="IPR003661">
    <property type="entry name" value="HisK_dim/P_dom"/>
</dbReference>
<sequence length="748" mass="84762">MIFAGLKTQEERKRAYELLAIVVCSFLLISISRLETRLFSLGELLSVNREFFTTLIYFALINLNVILILMLSFLLLRNITKLVVERKKGVLGSALRKKLVIALVFFALAPTLILFYLTSHFITRSFETWFSEKVQITIQRTQEAGSHIYKQDQKRLASLARLAMQRVSFVDSAGPGGERPLIESQGLAGFDTDYGLNAVRVYSHNGVLLWSSSKTERRLAIIPSRSYALEAIHFFENDPTALSYSRVAGEDGRDVVSGSAPLRDPITNQMRGVLVTEVRFESQILKSVEQILADFADLKPGAQLIRLSYMILIGVVVLLILFSATWLGFYVAKEITGPIQNLAEATREVALGNYNISLKVPSDDEMGQLVNSFNRMTRDLREQELVTEKAQFHLQKTNEELDHKRQYLEIVLKHITAGVLSLDPQQKVTSINAAAEKLLNVRMRDLKDRKIKDGLGNELHEAFWVPIQENLMNEGFFHEQLELSKIGREVSLLVNAIRLHDENDVEMGYVVVFEDALEKIRAQRVLAWREVARRIAHEIKNPITPIKLNAQRLVRRFRDNFEGEDQEVFRTCMETIITQVDSLRDLVNEFAKFSKLPNIKPKRDNLGSVLQEVTNMFKMSYGEIEFLTEGCDSLPVLAIDREQINRAFVNIFNNAVGSLVEGRRGKITAKCRCLEEFRFVRVEIADNGCGIPNDLKERVLEPYFSTKDGGTGLGLAIVHQIVSDHGGYLRLSDNQPFGAVVIIELPIV</sequence>
<feature type="domain" description="HAMP" evidence="9">
    <location>
        <begin position="333"/>
        <end position="385"/>
    </location>
</feature>
<dbReference type="GO" id="GO:0000155">
    <property type="term" value="F:phosphorelay sensor kinase activity"/>
    <property type="evidence" value="ECO:0007669"/>
    <property type="project" value="InterPro"/>
</dbReference>
<proteinExistence type="predicted"/>
<dbReference type="InterPro" id="IPR003594">
    <property type="entry name" value="HATPase_dom"/>
</dbReference>
<dbReference type="InterPro" id="IPR003660">
    <property type="entry name" value="HAMP_dom"/>
</dbReference>
<dbReference type="SMART" id="SM00388">
    <property type="entry name" value="HisKA"/>
    <property type="match status" value="1"/>
</dbReference>
<dbReference type="InterPro" id="IPR035965">
    <property type="entry name" value="PAS-like_dom_sf"/>
</dbReference>
<gene>
    <name evidence="10" type="ORF">AKSOIL_0328</name>
</gene>
<dbReference type="InterPro" id="IPR036890">
    <property type="entry name" value="HATPase_C_sf"/>
</dbReference>